<sequence length="64" mass="7625">MRVCPYQVSHKEEAAAVPRGCVAVYVREGMRRFVIPAEYRSTPDFWVMMEVVREKFKFERVGWL</sequence>
<name>A0AAV9EIV7_ACOCL</name>
<reference evidence="2" key="1">
    <citation type="journal article" date="2023" name="Nat. Commun.">
        <title>Diploid and tetraploid genomes of Acorus and the evolution of monocots.</title>
        <authorList>
            <person name="Ma L."/>
            <person name="Liu K.W."/>
            <person name="Li Z."/>
            <person name="Hsiao Y.Y."/>
            <person name="Qi Y."/>
            <person name="Fu T."/>
            <person name="Tang G.D."/>
            <person name="Zhang D."/>
            <person name="Sun W.H."/>
            <person name="Liu D.K."/>
            <person name="Li Y."/>
            <person name="Chen G.Z."/>
            <person name="Liu X.D."/>
            <person name="Liao X.Y."/>
            <person name="Jiang Y.T."/>
            <person name="Yu X."/>
            <person name="Hao Y."/>
            <person name="Huang J."/>
            <person name="Zhao X.W."/>
            <person name="Ke S."/>
            <person name="Chen Y.Y."/>
            <person name="Wu W.L."/>
            <person name="Hsu J.L."/>
            <person name="Lin Y.F."/>
            <person name="Huang M.D."/>
            <person name="Li C.Y."/>
            <person name="Huang L."/>
            <person name="Wang Z.W."/>
            <person name="Zhao X."/>
            <person name="Zhong W.Y."/>
            <person name="Peng D.H."/>
            <person name="Ahmad S."/>
            <person name="Lan S."/>
            <person name="Zhang J.S."/>
            <person name="Tsai W.C."/>
            <person name="Van de Peer Y."/>
            <person name="Liu Z.J."/>
        </authorList>
    </citation>
    <scope>NUCLEOTIDE SEQUENCE</scope>
    <source>
        <strain evidence="2">CP</strain>
    </source>
</reference>
<protein>
    <submittedName>
        <fullName evidence="2">Uncharacterized protein</fullName>
    </submittedName>
</protein>
<accession>A0AAV9EIV7</accession>
<dbReference type="Pfam" id="PF02519">
    <property type="entry name" value="Auxin_inducible"/>
    <property type="match status" value="1"/>
</dbReference>
<dbReference type="InterPro" id="IPR003676">
    <property type="entry name" value="SAUR_fam"/>
</dbReference>
<evidence type="ECO:0000313" key="3">
    <source>
        <dbReference type="Proteomes" id="UP001180020"/>
    </source>
</evidence>
<keyword evidence="3" id="KW-1185">Reference proteome</keyword>
<evidence type="ECO:0000313" key="2">
    <source>
        <dbReference type="EMBL" id="KAK1312708.1"/>
    </source>
</evidence>
<dbReference type="AlphaFoldDB" id="A0AAV9EIV7"/>
<organism evidence="2 3">
    <name type="scientific">Acorus calamus</name>
    <name type="common">Sweet flag</name>
    <dbReference type="NCBI Taxonomy" id="4465"/>
    <lineage>
        <taxon>Eukaryota</taxon>
        <taxon>Viridiplantae</taxon>
        <taxon>Streptophyta</taxon>
        <taxon>Embryophyta</taxon>
        <taxon>Tracheophyta</taxon>
        <taxon>Spermatophyta</taxon>
        <taxon>Magnoliopsida</taxon>
        <taxon>Liliopsida</taxon>
        <taxon>Acoraceae</taxon>
        <taxon>Acorus</taxon>
    </lineage>
</organism>
<dbReference type="GO" id="GO:0009733">
    <property type="term" value="P:response to auxin"/>
    <property type="evidence" value="ECO:0007669"/>
    <property type="project" value="InterPro"/>
</dbReference>
<dbReference type="EMBL" id="JAUJYO010000007">
    <property type="protein sequence ID" value="KAK1312708.1"/>
    <property type="molecule type" value="Genomic_DNA"/>
</dbReference>
<comment type="caution">
    <text evidence="2">The sequence shown here is derived from an EMBL/GenBank/DDBJ whole genome shotgun (WGS) entry which is preliminary data.</text>
</comment>
<proteinExistence type="inferred from homology"/>
<gene>
    <name evidence="2" type="ORF">QJS10_CPA07g01274</name>
</gene>
<evidence type="ECO:0000256" key="1">
    <source>
        <dbReference type="ARBA" id="ARBA00006974"/>
    </source>
</evidence>
<comment type="similarity">
    <text evidence="1">Belongs to the ARG7 family.</text>
</comment>
<reference evidence="2" key="2">
    <citation type="submission" date="2023-06" db="EMBL/GenBank/DDBJ databases">
        <authorList>
            <person name="Ma L."/>
            <person name="Liu K.-W."/>
            <person name="Li Z."/>
            <person name="Hsiao Y.-Y."/>
            <person name="Qi Y."/>
            <person name="Fu T."/>
            <person name="Tang G."/>
            <person name="Zhang D."/>
            <person name="Sun W.-H."/>
            <person name="Liu D.-K."/>
            <person name="Li Y."/>
            <person name="Chen G.-Z."/>
            <person name="Liu X.-D."/>
            <person name="Liao X.-Y."/>
            <person name="Jiang Y.-T."/>
            <person name="Yu X."/>
            <person name="Hao Y."/>
            <person name="Huang J."/>
            <person name="Zhao X.-W."/>
            <person name="Ke S."/>
            <person name="Chen Y.-Y."/>
            <person name="Wu W.-L."/>
            <person name="Hsu J.-L."/>
            <person name="Lin Y.-F."/>
            <person name="Huang M.-D."/>
            <person name="Li C.-Y."/>
            <person name="Huang L."/>
            <person name="Wang Z.-W."/>
            <person name="Zhao X."/>
            <person name="Zhong W.-Y."/>
            <person name="Peng D.-H."/>
            <person name="Ahmad S."/>
            <person name="Lan S."/>
            <person name="Zhang J.-S."/>
            <person name="Tsai W.-C."/>
            <person name="Van De Peer Y."/>
            <person name="Liu Z.-J."/>
        </authorList>
    </citation>
    <scope>NUCLEOTIDE SEQUENCE</scope>
    <source>
        <strain evidence="2">CP</strain>
        <tissue evidence="2">Leaves</tissue>
    </source>
</reference>
<dbReference type="Proteomes" id="UP001180020">
    <property type="component" value="Unassembled WGS sequence"/>
</dbReference>